<dbReference type="GO" id="GO:0017056">
    <property type="term" value="F:structural constituent of nuclear pore"/>
    <property type="evidence" value="ECO:0007669"/>
    <property type="project" value="TreeGrafter"/>
</dbReference>
<evidence type="ECO:0008006" key="7">
    <source>
        <dbReference type="Google" id="ProtNLM"/>
    </source>
</evidence>
<reference evidence="5 6" key="1">
    <citation type="journal article" date="2018" name="Nat. Ecol. Evol.">
        <title>Genomic signatures of mitonuclear coevolution across populations of Tigriopus californicus.</title>
        <authorList>
            <person name="Barreto F.S."/>
            <person name="Watson E.T."/>
            <person name="Lima T.G."/>
            <person name="Willett C.S."/>
            <person name="Edmands S."/>
            <person name="Li W."/>
            <person name="Burton R.S."/>
        </authorList>
    </citation>
    <scope>NUCLEOTIDE SEQUENCE [LARGE SCALE GENOMIC DNA]</scope>
    <source>
        <strain evidence="5 6">San Diego</strain>
    </source>
</reference>
<keyword evidence="6" id="KW-1185">Reference proteome</keyword>
<dbReference type="PANTHER" id="PTHR31344">
    <property type="entry name" value="NUCLEAR PORE COMPLEX PROTEIN NUP205"/>
    <property type="match status" value="1"/>
</dbReference>
<evidence type="ECO:0000313" key="5">
    <source>
        <dbReference type="EMBL" id="TRY73793.1"/>
    </source>
</evidence>
<comment type="subcellular location">
    <subcellularLocation>
        <location evidence="1">Nucleus</location>
    </subcellularLocation>
</comment>
<dbReference type="InterPro" id="IPR021827">
    <property type="entry name" value="Nup186/Nup192/Nup205"/>
</dbReference>
<accession>A0A553P7Y6</accession>
<name>A0A553P7Y6_TIGCA</name>
<evidence type="ECO:0000256" key="3">
    <source>
        <dbReference type="ARBA" id="ARBA00022448"/>
    </source>
</evidence>
<protein>
    <recommendedName>
        <fullName evidence="7">Nuclear pore complex protein Nup205</fullName>
    </recommendedName>
</protein>
<organism evidence="5 6">
    <name type="scientific">Tigriopus californicus</name>
    <name type="common">Marine copepod</name>
    <dbReference type="NCBI Taxonomy" id="6832"/>
    <lineage>
        <taxon>Eukaryota</taxon>
        <taxon>Metazoa</taxon>
        <taxon>Ecdysozoa</taxon>
        <taxon>Arthropoda</taxon>
        <taxon>Crustacea</taxon>
        <taxon>Multicrustacea</taxon>
        <taxon>Hexanauplia</taxon>
        <taxon>Copepoda</taxon>
        <taxon>Harpacticoida</taxon>
        <taxon>Harpacticidae</taxon>
        <taxon>Tigriopus</taxon>
    </lineage>
</organism>
<sequence length="1995" mass="223280">MGLAGETHGSAHGLWTPYKALASVVEEAILRRSPGLRHDLERSLRQHKPHFTALLKNPSRNPADAELVRKAQSEGIAWPPGSNSGRIESIPAQIVEEALILAEMFDLNEISALQLLLLGEEQLNQYPGLTRGLVAVLLYFDGRKALVQSLRTLVQGRSGVTWTLELTNDISELVVEYTDELLEGGIVENILSLLHSLNWSKENVRLQKNMALGNANHRRQVHDLYMDINQSLADCIFCFAAQGGLSQNDTTRLIDYLCKVKIGDAEVSGVIDNTHLTLLMALLYALDVSVLNKTDDGETAIKALPILKDKSFIPIVHRELGPNSSRKWSNPAIQSLAQFAWSMAVSTLRSVPNLSTAIIDDDEATMDAALENRLFHLLPEVILTNPLLLKEEFYHRRMHQLITDFIVLMPLKVKELRNRADDAARNSLMHEQEGIHYNIPKAGQHFEHILLTIAKMYEKDPMNLGLALEYWCPTDGGNNSGMTERYPQRQVSLYKFVRLAGDLLMPTLYTPYVKMLVGLSNHPQSALHCFNLLKLNGMSGGQQGANTVSWDHFFSSMQQYFSNLRQEQMPTFSGATSDVVYRLSRPMTRGISPAEINGLITVLKLVGSVSRQCEAVRIAMAENSAWQPLLVLIGLLGCAVPSPLKAEIILTLAAFAKSSSISRVVWENIESSQIINTIPNVANNRQCLGTELEEVESRNEEYPMTQAFLHLLDVLAHNAIPENLGAGTRVPGLEPYFRFVRDAIFLKFNTRAYKIPEEKWKVASGCLKFFKVLLEHYEPSISDFNFKMTTPQNPEPMSRHAGFELMVQFLQNSQTLRTLLFILDEGCAHFDMFMPFNGKVELEQACLTCLEILEITMDKQFSFLECAREANTSILLSPVDHLLLGVNPRSGKPDHMLNVAKFVTYSWWLPAQTYFAIKVLTHVSSSVTAQESLLSTLNHNEEMAKNVIKGFTDVLDNEDFNAVESHDEETLQENGRYIAASRIAIVELLLNGLSLPVRASLSHFLLGFDLKKPIAKSTLQPPGIMGAIRTPFHAILSLLRPTSSKSFSPNLVTCPHLCEKAFHLIYKLSTDNQTFEPTLRYLRSSEDFLSCQLAVLPLPEEVESVQIVKGMAWLLKTLAIELKLVCSSRLRSQVTLLINLLLDASSPNARATGDDTQVGDPESTFSQLSRTTVTTMVSSRPQASSRQHRLLQILNGINFVEVPMSTPNWEIFDASQVRDVIKMCEKTSLIGERSIDVPKMHRILTEELANLQGATALSQRQIIQEEIKRILMYVVDMNSAQERESSKKNILDAWRQVTEVMLCSVPGDILTSSAKQQLLLDVLQTLLNKVLVDDTLPELANQVSGVVLLLLASLRQTYSSSNSNTAGGQEQTGNRGDNFVSILDATQVNRSVSHQTASKSSMVYSTALYVILKGLILWINSTSASAQKVRSNLYGALLNYLRIGKADVSSNESSESIAYQKFRKANLEIILDFGENFLDILCRDTVSGHNIRRMLAVSVLDELIKLDGRGTWTFYMSNQGYLRHIIESLSKEDDELLSLLNPTPGDLRLLYTYESKMAMLIRLASTVTGAELLLESGLMLRLAEMNVFSARPDVSPAVMEIDDNAFFPSPFSRYHQILFPVLTLCEALLASLGSDNRSVTAQILHFITANDDLVRTILKSRGLWTIAHLRELSLLTGLISQCVAQNEAEDATDLSLPAFITLIQRLMLGLMPHFDLTERLTSVLQKNFHGKQLDEATKLVLEICSHIFGFAKNLVSKSLSQSKYCRILFTPSLLEANDSRQFEEQTQLNIPTRPPSLGQVVLMVKHLSTHLHDASSVVEDLRLKSNTIAHLSNEELDRFVSSDSSSTNKVMSTNERRLLVSSIISSSITEKEHQIKLAQESIEKASLLIWAHLEHFIFYANADSDSTLTPYQKAYRVQIDDFHPPGDKDNELSTQFSISRNSLQKLKDEIRVCFNDSFFYQIEDVNRIIGKSSPDVASFLEIMIRRLKRLASLHT</sequence>
<keyword evidence="4" id="KW-0539">Nucleus</keyword>
<dbReference type="PANTHER" id="PTHR31344:SF0">
    <property type="entry name" value="NUCLEAR PORE COMPLEX PROTEIN NUP205"/>
    <property type="match status" value="1"/>
</dbReference>
<dbReference type="OMA" id="WSQMFAE"/>
<evidence type="ECO:0000313" key="6">
    <source>
        <dbReference type="Proteomes" id="UP000318571"/>
    </source>
</evidence>
<dbReference type="Proteomes" id="UP000318571">
    <property type="component" value="Chromosome 3"/>
</dbReference>
<evidence type="ECO:0000256" key="2">
    <source>
        <dbReference type="ARBA" id="ARBA00005892"/>
    </source>
</evidence>
<comment type="similarity">
    <text evidence="2">Belongs to the NUP186/NUP192/NUP205 family.</text>
</comment>
<dbReference type="GO" id="GO:0044611">
    <property type="term" value="C:nuclear pore inner ring"/>
    <property type="evidence" value="ECO:0007669"/>
    <property type="project" value="TreeGrafter"/>
</dbReference>
<evidence type="ECO:0000256" key="1">
    <source>
        <dbReference type="ARBA" id="ARBA00004123"/>
    </source>
</evidence>
<dbReference type="Pfam" id="PF11894">
    <property type="entry name" value="Nup192"/>
    <property type="match status" value="1"/>
</dbReference>
<keyword evidence="3" id="KW-0813">Transport</keyword>
<gene>
    <name evidence="5" type="ORF">TCAL_01949</name>
</gene>
<dbReference type="EMBL" id="VCGU01000007">
    <property type="protein sequence ID" value="TRY73793.1"/>
    <property type="molecule type" value="Genomic_DNA"/>
</dbReference>
<proteinExistence type="inferred from homology"/>
<dbReference type="STRING" id="6832.A0A553P7Y6"/>
<comment type="caution">
    <text evidence="5">The sequence shown here is derived from an EMBL/GenBank/DDBJ whole genome shotgun (WGS) entry which is preliminary data.</text>
</comment>
<dbReference type="OrthoDB" id="2019644at2759"/>
<dbReference type="GO" id="GO:0006999">
    <property type="term" value="P:nuclear pore organization"/>
    <property type="evidence" value="ECO:0007669"/>
    <property type="project" value="TreeGrafter"/>
</dbReference>
<evidence type="ECO:0000256" key="4">
    <source>
        <dbReference type="ARBA" id="ARBA00023242"/>
    </source>
</evidence>